<name>A0ABV7VIN8_9PROT</name>
<accession>A0ABV7VIN8</accession>
<evidence type="ECO:0000313" key="3">
    <source>
        <dbReference type="Proteomes" id="UP001595711"/>
    </source>
</evidence>
<protein>
    <submittedName>
        <fullName evidence="2">YbaN family protein</fullName>
    </submittedName>
</protein>
<dbReference type="PANTHER" id="PTHR35813:SF1">
    <property type="entry name" value="INNER MEMBRANE PROTEIN YBAN"/>
    <property type="match status" value="1"/>
</dbReference>
<gene>
    <name evidence="2" type="ORF">ACFOOQ_10875</name>
</gene>
<dbReference type="Proteomes" id="UP001595711">
    <property type="component" value="Unassembled WGS sequence"/>
</dbReference>
<dbReference type="RefSeq" id="WP_379725928.1">
    <property type="nucleotide sequence ID" value="NZ_JBHRYJ010000002.1"/>
</dbReference>
<keyword evidence="3" id="KW-1185">Reference proteome</keyword>
<keyword evidence="1" id="KW-0472">Membrane</keyword>
<proteinExistence type="predicted"/>
<reference evidence="3" key="1">
    <citation type="journal article" date="2019" name="Int. J. Syst. Evol. Microbiol.">
        <title>The Global Catalogue of Microorganisms (GCM) 10K type strain sequencing project: providing services to taxonomists for standard genome sequencing and annotation.</title>
        <authorList>
            <consortium name="The Broad Institute Genomics Platform"/>
            <consortium name="The Broad Institute Genome Sequencing Center for Infectious Disease"/>
            <person name="Wu L."/>
            <person name="Ma J."/>
        </authorList>
    </citation>
    <scope>NUCLEOTIDE SEQUENCE [LARGE SCALE GENOMIC DNA]</scope>
    <source>
        <strain evidence="3">KCTC 42182</strain>
    </source>
</reference>
<evidence type="ECO:0000313" key="2">
    <source>
        <dbReference type="EMBL" id="MFC3676048.1"/>
    </source>
</evidence>
<dbReference type="PANTHER" id="PTHR35813">
    <property type="entry name" value="INNER MEMBRANE PROTEIN YBAN"/>
    <property type="match status" value="1"/>
</dbReference>
<dbReference type="PIRSF" id="PIRSF016789">
    <property type="entry name" value="DUF454"/>
    <property type="match status" value="1"/>
</dbReference>
<keyword evidence="1" id="KW-1133">Transmembrane helix</keyword>
<comment type="caution">
    <text evidence="2">The sequence shown here is derived from an EMBL/GenBank/DDBJ whole genome shotgun (WGS) entry which is preliminary data.</text>
</comment>
<sequence length="132" mass="13998">MRPFWFCFGLVATGLGIAGAILPLLPATPLFLLAAFGFARSSPRLHAWLTGHRRFGPLITDWQRHGAIARRAKVTAVVVMLVTLGAGWAAGLELWLLGVQAVAMAGAATFILTRPEPPPRSSIAATSGDSRP</sequence>
<dbReference type="Pfam" id="PF04304">
    <property type="entry name" value="DUF454"/>
    <property type="match status" value="1"/>
</dbReference>
<feature type="transmembrane region" description="Helical" evidence="1">
    <location>
        <begin position="72"/>
        <end position="89"/>
    </location>
</feature>
<organism evidence="2 3">
    <name type="scientific">Ferrovibrio xuzhouensis</name>
    <dbReference type="NCBI Taxonomy" id="1576914"/>
    <lineage>
        <taxon>Bacteria</taxon>
        <taxon>Pseudomonadati</taxon>
        <taxon>Pseudomonadota</taxon>
        <taxon>Alphaproteobacteria</taxon>
        <taxon>Rhodospirillales</taxon>
        <taxon>Rhodospirillaceae</taxon>
        <taxon>Ferrovibrio</taxon>
    </lineage>
</organism>
<evidence type="ECO:0000256" key="1">
    <source>
        <dbReference type="SAM" id="Phobius"/>
    </source>
</evidence>
<keyword evidence="1" id="KW-0812">Transmembrane</keyword>
<dbReference type="EMBL" id="JBHRYJ010000002">
    <property type="protein sequence ID" value="MFC3676048.1"/>
    <property type="molecule type" value="Genomic_DNA"/>
</dbReference>
<dbReference type="InterPro" id="IPR007401">
    <property type="entry name" value="DUF454"/>
</dbReference>